<evidence type="ECO:0000256" key="2">
    <source>
        <dbReference type="ARBA" id="ARBA00022679"/>
    </source>
</evidence>
<evidence type="ECO:0000313" key="3">
    <source>
        <dbReference type="EMBL" id="KAK4492583.1"/>
    </source>
</evidence>
<dbReference type="SUPFAM" id="SSF52833">
    <property type="entry name" value="Thioredoxin-like"/>
    <property type="match status" value="1"/>
</dbReference>
<organism evidence="3 4">
    <name type="scientific">Penstemon davidsonii</name>
    <dbReference type="NCBI Taxonomy" id="160366"/>
    <lineage>
        <taxon>Eukaryota</taxon>
        <taxon>Viridiplantae</taxon>
        <taxon>Streptophyta</taxon>
        <taxon>Embryophyta</taxon>
        <taxon>Tracheophyta</taxon>
        <taxon>Spermatophyta</taxon>
        <taxon>Magnoliopsida</taxon>
        <taxon>eudicotyledons</taxon>
        <taxon>Gunneridae</taxon>
        <taxon>Pentapetalae</taxon>
        <taxon>asterids</taxon>
        <taxon>lamiids</taxon>
        <taxon>Lamiales</taxon>
        <taxon>Plantaginaceae</taxon>
        <taxon>Cheloneae</taxon>
        <taxon>Penstemon</taxon>
    </lineage>
</organism>
<proteinExistence type="predicted"/>
<dbReference type="EC" id="2.5.1.18" evidence="1"/>
<dbReference type="InterPro" id="IPR036249">
    <property type="entry name" value="Thioredoxin-like_sf"/>
</dbReference>
<name>A0ABR0DUS5_9LAMI</name>
<gene>
    <name evidence="3" type="ORF">RD792_003399</name>
</gene>
<comment type="caution">
    <text evidence="3">The sequence shown here is derived from an EMBL/GenBank/DDBJ whole genome shotgun (WGS) entry which is preliminary data.</text>
</comment>
<keyword evidence="4" id="KW-1185">Reference proteome</keyword>
<protein>
    <recommendedName>
        <fullName evidence="1">glutathione transferase</fullName>
        <ecNumber evidence="1">2.5.1.18</ecNumber>
    </recommendedName>
</protein>
<evidence type="ECO:0000313" key="4">
    <source>
        <dbReference type="Proteomes" id="UP001291926"/>
    </source>
</evidence>
<dbReference type="EMBL" id="JAYDYQ010001087">
    <property type="protein sequence ID" value="KAK4492583.1"/>
    <property type="molecule type" value="Genomic_DNA"/>
</dbReference>
<evidence type="ECO:0000256" key="1">
    <source>
        <dbReference type="ARBA" id="ARBA00012452"/>
    </source>
</evidence>
<dbReference type="PANTHER" id="PTHR43900:SF47">
    <property type="entry name" value="GLUTATHIONE S-TRANSFERASE F6-RELATED"/>
    <property type="match status" value="1"/>
</dbReference>
<dbReference type="PANTHER" id="PTHR43900">
    <property type="entry name" value="GLUTATHIONE S-TRANSFERASE RHO"/>
    <property type="match status" value="1"/>
</dbReference>
<dbReference type="Gene3D" id="3.40.30.10">
    <property type="entry name" value="Glutaredoxin"/>
    <property type="match status" value="1"/>
</dbReference>
<reference evidence="3 4" key="1">
    <citation type="journal article" date="2023" name="bioRxiv">
        <title>Genome report: Whole genome sequence and annotation of Penstemon davidsonii.</title>
        <authorList>
            <person name="Ostevik K.L."/>
            <person name="Alabady M."/>
            <person name="Zhang M."/>
            <person name="Rausher M.D."/>
        </authorList>
    </citation>
    <scope>NUCLEOTIDE SEQUENCE [LARGE SCALE GENOMIC DNA]</scope>
    <source>
        <strain evidence="3">DNT005</strain>
        <tissue evidence="3">Whole leaf</tissue>
    </source>
</reference>
<accession>A0ABR0DUS5</accession>
<keyword evidence="2" id="KW-0808">Transferase</keyword>
<sequence length="207" mass="23202">MMAQILSLEAETEFLTKPPGGGAGDDYQSGKECSENRELCHNSYNALINLLVDSTNPYRNWRNAKCLVLIKQWTSRERTYGGNFMCKSLVNGSVYGSVFTTATMRVFACLDEEELDYEIVPVGITSGEHKMEYFLSLNGKQLINHDANMMGVVSMWMKVKAQKFDTLAMKLTWELIINPGLGSRECLGRSYLGKASMAKVVALKNDR</sequence>
<dbReference type="Proteomes" id="UP001291926">
    <property type="component" value="Unassembled WGS sequence"/>
</dbReference>